<dbReference type="EMBL" id="BGPR01097120">
    <property type="protein sequence ID" value="GBM44381.1"/>
    <property type="molecule type" value="Genomic_DNA"/>
</dbReference>
<keyword evidence="2" id="KW-1185">Reference proteome</keyword>
<comment type="caution">
    <text evidence="1">The sequence shown here is derived from an EMBL/GenBank/DDBJ whole genome shotgun (WGS) entry which is preliminary data.</text>
</comment>
<sequence length="73" mass="8196">AIAKLKAKMTPVMMTLVKRAAIHLPLWHLTVEPGSHLRQSLIAKVLCVLLGFCRLPAAVVKEIDGLIYYIFHF</sequence>
<reference evidence="1 2" key="1">
    <citation type="journal article" date="2019" name="Sci. Rep.">
        <title>Orb-weaving spider Araneus ventricosus genome elucidates the spidroin gene catalogue.</title>
        <authorList>
            <person name="Kono N."/>
            <person name="Nakamura H."/>
            <person name="Ohtoshi R."/>
            <person name="Moran D.A.P."/>
            <person name="Shinohara A."/>
            <person name="Yoshida Y."/>
            <person name="Fujiwara M."/>
            <person name="Mori M."/>
            <person name="Tomita M."/>
            <person name="Arakawa K."/>
        </authorList>
    </citation>
    <scope>NUCLEOTIDE SEQUENCE [LARGE SCALE GENOMIC DNA]</scope>
</reference>
<organism evidence="1 2">
    <name type="scientific">Araneus ventricosus</name>
    <name type="common">Orbweaver spider</name>
    <name type="synonym">Epeira ventricosa</name>
    <dbReference type="NCBI Taxonomy" id="182803"/>
    <lineage>
        <taxon>Eukaryota</taxon>
        <taxon>Metazoa</taxon>
        <taxon>Ecdysozoa</taxon>
        <taxon>Arthropoda</taxon>
        <taxon>Chelicerata</taxon>
        <taxon>Arachnida</taxon>
        <taxon>Araneae</taxon>
        <taxon>Araneomorphae</taxon>
        <taxon>Entelegynae</taxon>
        <taxon>Araneoidea</taxon>
        <taxon>Araneidae</taxon>
        <taxon>Araneus</taxon>
    </lineage>
</organism>
<gene>
    <name evidence="1" type="ORF">AVEN_112402_1</name>
</gene>
<evidence type="ECO:0000313" key="2">
    <source>
        <dbReference type="Proteomes" id="UP000499080"/>
    </source>
</evidence>
<dbReference type="AlphaFoldDB" id="A0A4Y2FTA0"/>
<accession>A0A4Y2FTA0</accession>
<feature type="non-terminal residue" evidence="1">
    <location>
        <position position="1"/>
    </location>
</feature>
<name>A0A4Y2FTA0_ARAVE</name>
<protein>
    <submittedName>
        <fullName evidence="1">Uncharacterized protein</fullName>
    </submittedName>
</protein>
<dbReference type="Proteomes" id="UP000499080">
    <property type="component" value="Unassembled WGS sequence"/>
</dbReference>
<proteinExistence type="predicted"/>
<evidence type="ECO:0000313" key="1">
    <source>
        <dbReference type="EMBL" id="GBM44381.1"/>
    </source>
</evidence>